<evidence type="ECO:0000256" key="7">
    <source>
        <dbReference type="SAM" id="SignalP"/>
    </source>
</evidence>
<evidence type="ECO:0000256" key="3">
    <source>
        <dbReference type="ARBA" id="ARBA00022729"/>
    </source>
</evidence>
<accession>A0A516GRL5</accession>
<feature type="domain" description="PpiC" evidence="8">
    <location>
        <begin position="122"/>
        <end position="221"/>
    </location>
</feature>
<protein>
    <recommendedName>
        <fullName evidence="2">peptidylprolyl isomerase</fullName>
        <ecNumber evidence="2">5.2.1.8</ecNumber>
    </recommendedName>
</protein>
<keyword evidence="3 7" id="KW-0732">Signal</keyword>
<dbReference type="SUPFAM" id="SSF54534">
    <property type="entry name" value="FKBP-like"/>
    <property type="match status" value="2"/>
</dbReference>
<name>A0A516GRL5_9FLAO</name>
<dbReference type="PANTHER" id="PTHR47245">
    <property type="entry name" value="PEPTIDYLPROLYL ISOMERASE"/>
    <property type="match status" value="1"/>
</dbReference>
<evidence type="ECO:0000313" key="9">
    <source>
        <dbReference type="EMBL" id="QDO94149.1"/>
    </source>
</evidence>
<keyword evidence="5 6" id="KW-0413">Isomerase</keyword>
<dbReference type="PANTHER" id="PTHR47245:SF1">
    <property type="entry name" value="FOLDASE PROTEIN PRSA"/>
    <property type="match status" value="1"/>
</dbReference>
<feature type="signal peptide" evidence="7">
    <location>
        <begin position="1"/>
        <end position="20"/>
    </location>
</feature>
<dbReference type="RefSeq" id="WP_143381036.1">
    <property type="nucleotide sequence ID" value="NZ_CP041637.1"/>
</dbReference>
<dbReference type="InterPro" id="IPR046357">
    <property type="entry name" value="PPIase_dom_sf"/>
</dbReference>
<organism evidence="9 10">
    <name type="scientific">Formosa sediminum</name>
    <dbReference type="NCBI Taxonomy" id="2594004"/>
    <lineage>
        <taxon>Bacteria</taxon>
        <taxon>Pseudomonadati</taxon>
        <taxon>Bacteroidota</taxon>
        <taxon>Flavobacteriia</taxon>
        <taxon>Flavobacteriales</taxon>
        <taxon>Flavobacteriaceae</taxon>
        <taxon>Formosa</taxon>
    </lineage>
</organism>
<dbReference type="AlphaFoldDB" id="A0A516GRL5"/>
<keyword evidence="4 6" id="KW-0697">Rotamase</keyword>
<dbReference type="KEGG" id="fop:FNB79_09205"/>
<dbReference type="Gene3D" id="3.10.50.40">
    <property type="match status" value="2"/>
</dbReference>
<dbReference type="PROSITE" id="PS50198">
    <property type="entry name" value="PPIC_PPIASE_2"/>
    <property type="match status" value="2"/>
</dbReference>
<dbReference type="InterPro" id="IPR000297">
    <property type="entry name" value="PPIase_PpiC"/>
</dbReference>
<dbReference type="EC" id="5.2.1.8" evidence="2"/>
<evidence type="ECO:0000256" key="4">
    <source>
        <dbReference type="ARBA" id="ARBA00023110"/>
    </source>
</evidence>
<reference evidence="9 10" key="1">
    <citation type="submission" date="2019-07" db="EMBL/GenBank/DDBJ databases">
        <title>Genome sequencing for Formosa sp. PS13.</title>
        <authorList>
            <person name="Park S.-J."/>
        </authorList>
    </citation>
    <scope>NUCLEOTIDE SEQUENCE [LARGE SCALE GENOMIC DNA]</scope>
    <source>
        <strain evidence="9 10">PS13</strain>
    </source>
</reference>
<dbReference type="Pfam" id="PF00639">
    <property type="entry name" value="Rotamase"/>
    <property type="match status" value="2"/>
</dbReference>
<feature type="domain" description="PpiC" evidence="8">
    <location>
        <begin position="226"/>
        <end position="328"/>
    </location>
</feature>
<evidence type="ECO:0000256" key="2">
    <source>
        <dbReference type="ARBA" id="ARBA00013194"/>
    </source>
</evidence>
<evidence type="ECO:0000313" key="10">
    <source>
        <dbReference type="Proteomes" id="UP000319209"/>
    </source>
</evidence>
<gene>
    <name evidence="9" type="ORF">FNB79_09205</name>
</gene>
<dbReference type="GO" id="GO:0003755">
    <property type="term" value="F:peptidyl-prolyl cis-trans isomerase activity"/>
    <property type="evidence" value="ECO:0007669"/>
    <property type="project" value="UniProtKB-KW"/>
</dbReference>
<dbReference type="EMBL" id="CP041637">
    <property type="protein sequence ID" value="QDO94149.1"/>
    <property type="molecule type" value="Genomic_DNA"/>
</dbReference>
<feature type="chain" id="PRO_5022164718" description="peptidylprolyl isomerase" evidence="7">
    <location>
        <begin position="21"/>
        <end position="651"/>
    </location>
</feature>
<dbReference type="Proteomes" id="UP000319209">
    <property type="component" value="Chromosome"/>
</dbReference>
<evidence type="ECO:0000256" key="6">
    <source>
        <dbReference type="PROSITE-ProRule" id="PRU00278"/>
    </source>
</evidence>
<evidence type="ECO:0000256" key="5">
    <source>
        <dbReference type="ARBA" id="ARBA00023235"/>
    </source>
</evidence>
<dbReference type="InterPro" id="IPR050245">
    <property type="entry name" value="PrsA_foldase"/>
</dbReference>
<sequence length="651" mass="75245">MNFRSILLLLLLTVSTLSTAQITSEDILFTVDDTPVYASEFIRVYNKNLDLVKDESQKDVDAYLQLFINYKLKLAEAKTLKLDEKGSYKRELKSYRNQLAQNYLTDNTVTEELIEEAYQRTKQLVKARHILVRIDDTTPDKDTLAAYMKIIKLRSRLIDEGFDNVKKDVHDGKTIFVEDLGYFSAFKMVYSFENAAYNTQVGDVSQPFRTRFGYHVIQVLDKRPSLGAVHVSHIMVAKNKTGDTISDPEIRINEIYKKLNQGERFESLAKQFSDDKSSAEKGGELAPFSKGQLASPEFEDAAFNLALVGEVSEPFKTDFGWHIIKLLDKKPVPPLEDIKAELEEKVKQDSRSKIINDTRIQDLKTRYNIPDTQPALPYFVKILNNNYFNNTWELPKKFTADKLFLTIGEQTYTYQDFGDYLLKRQGLYSDQLSFNKIIDHNYNLFLDERLKAYQDANLENENKEFANIVSEYRDGLLLFELMENEIWNAGTKDTLAIQDYYKANKDKYFWNTRIDAVIAASAERKYIKKAAKLLKKGVPIEDIKTKLNVNDKIHVIFTTGIFEQHHQGLPNNFEFKTGMSEIYKFNDGYIVAKVNQVLPKTLKSYEEAKGNVISDFQADKEERWMQGLHAKYTVSVNETVLTKVRNQINNQ</sequence>
<dbReference type="OrthoDB" id="14196at2"/>
<evidence type="ECO:0000256" key="1">
    <source>
        <dbReference type="ARBA" id="ARBA00000971"/>
    </source>
</evidence>
<comment type="catalytic activity">
    <reaction evidence="1">
        <text>[protein]-peptidylproline (omega=180) = [protein]-peptidylproline (omega=0)</text>
        <dbReference type="Rhea" id="RHEA:16237"/>
        <dbReference type="Rhea" id="RHEA-COMP:10747"/>
        <dbReference type="Rhea" id="RHEA-COMP:10748"/>
        <dbReference type="ChEBI" id="CHEBI:83833"/>
        <dbReference type="ChEBI" id="CHEBI:83834"/>
        <dbReference type="EC" id="5.2.1.8"/>
    </reaction>
</comment>
<keyword evidence="10" id="KW-1185">Reference proteome</keyword>
<proteinExistence type="predicted"/>
<evidence type="ECO:0000259" key="8">
    <source>
        <dbReference type="PROSITE" id="PS50198"/>
    </source>
</evidence>